<keyword evidence="3 5" id="KW-0732">Signal</keyword>
<keyword evidence="7" id="KW-1185">Reference proteome</keyword>
<dbReference type="InterPro" id="IPR036937">
    <property type="entry name" value="Adhesion_dom_fimbrial_sf"/>
</dbReference>
<dbReference type="AlphaFoldDB" id="A0A2U2AEP1"/>
<comment type="similarity">
    <text evidence="2">Belongs to the fimbrial protein family.</text>
</comment>
<dbReference type="PANTHER" id="PTHR33420:SF3">
    <property type="entry name" value="FIMBRIAL SUBUNIT ELFA"/>
    <property type="match status" value="1"/>
</dbReference>
<dbReference type="RefSeq" id="WP_109189024.1">
    <property type="nucleotide sequence ID" value="NZ_BMYA01000003.1"/>
</dbReference>
<evidence type="ECO:0000256" key="5">
    <source>
        <dbReference type="SAM" id="SignalP"/>
    </source>
</evidence>
<reference evidence="7" key="1">
    <citation type="submission" date="2018-05" db="EMBL/GenBank/DDBJ databases">
        <title>Ignatzschineria dubaiensis sp. nov., isolated from necrotic foot tissues of dromedaries (Camelus dromedarius) and associated maggots in Dubai, United Arab Emirates.</title>
        <authorList>
            <person name="Tsang C.C."/>
            <person name="Tang J.Y.M."/>
            <person name="Fong J.Y.H."/>
            <person name="Kinne J."/>
            <person name="Lee H.H."/>
            <person name="Joseph M."/>
            <person name="Jose S."/>
            <person name="Schuster R.K."/>
            <person name="Tang Y."/>
            <person name="Sivakumar S."/>
            <person name="Chen J.H.K."/>
            <person name="Teng J.L.L."/>
            <person name="Lau S.K.P."/>
            <person name="Wernery U."/>
            <person name="Woo P.C.Y."/>
        </authorList>
    </citation>
    <scope>NUCLEOTIDE SEQUENCE [LARGE SCALE GENOMIC DNA]</scope>
    <source>
        <strain evidence="7">KCTC 22644</strain>
    </source>
</reference>
<dbReference type="GO" id="GO:0043709">
    <property type="term" value="P:cell adhesion involved in single-species biofilm formation"/>
    <property type="evidence" value="ECO:0007669"/>
    <property type="project" value="TreeGrafter"/>
</dbReference>
<comment type="caution">
    <text evidence="6">The sequence shown here is derived from an EMBL/GenBank/DDBJ whole genome shotgun (WGS) entry which is preliminary data.</text>
</comment>
<dbReference type="GO" id="GO:0009289">
    <property type="term" value="C:pilus"/>
    <property type="evidence" value="ECO:0007669"/>
    <property type="project" value="UniProtKB-SubCell"/>
</dbReference>
<organism evidence="6 7">
    <name type="scientific">Ignatzschineria ureiclastica</name>
    <dbReference type="NCBI Taxonomy" id="472582"/>
    <lineage>
        <taxon>Bacteria</taxon>
        <taxon>Pseudomonadati</taxon>
        <taxon>Pseudomonadota</taxon>
        <taxon>Gammaproteobacteria</taxon>
        <taxon>Cardiobacteriales</taxon>
        <taxon>Ignatzschineriaceae</taxon>
        <taxon>Ignatzschineria</taxon>
    </lineage>
</organism>
<dbReference type="PANTHER" id="PTHR33420">
    <property type="entry name" value="FIMBRIAL SUBUNIT ELFA-RELATED"/>
    <property type="match status" value="1"/>
</dbReference>
<dbReference type="InterPro" id="IPR008966">
    <property type="entry name" value="Adhesion_dom_sf"/>
</dbReference>
<dbReference type="Gene3D" id="2.60.40.1090">
    <property type="entry name" value="Fimbrial-type adhesion domain"/>
    <property type="match status" value="1"/>
</dbReference>
<evidence type="ECO:0000256" key="3">
    <source>
        <dbReference type="ARBA" id="ARBA00022729"/>
    </source>
</evidence>
<gene>
    <name evidence="6" type="ORF">DC083_04265</name>
</gene>
<evidence type="ECO:0000256" key="1">
    <source>
        <dbReference type="ARBA" id="ARBA00004561"/>
    </source>
</evidence>
<evidence type="ECO:0000256" key="4">
    <source>
        <dbReference type="ARBA" id="ARBA00023263"/>
    </source>
</evidence>
<evidence type="ECO:0000256" key="2">
    <source>
        <dbReference type="ARBA" id="ARBA00006671"/>
    </source>
</evidence>
<sequence length="179" mass="18959">MKKLTLALITTLSLSTISFAANAVPGSNGQMKFSGAITESGCNIVTGNGSTIDLGSHTVASIRQAASNWTQGYIKFVDCQMDSGISAVSLQVVPGDMVNVSGERWLWKNQGTAKNVNLDVVFIGDEPGYTLTSSPASLTATIDPVNRTATYIVAARIIHNSEITEGSIEVTITYIAHYK</sequence>
<evidence type="ECO:0008006" key="8">
    <source>
        <dbReference type="Google" id="ProtNLM"/>
    </source>
</evidence>
<dbReference type="Proteomes" id="UP000245020">
    <property type="component" value="Unassembled WGS sequence"/>
</dbReference>
<dbReference type="EMBL" id="QEWQ01000003">
    <property type="protein sequence ID" value="PWD81120.1"/>
    <property type="molecule type" value="Genomic_DNA"/>
</dbReference>
<protein>
    <recommendedName>
        <fullName evidence="8">Type 1 fimbrial protein</fullName>
    </recommendedName>
</protein>
<dbReference type="InterPro" id="IPR050263">
    <property type="entry name" value="Bact_Fimbrial_Adh_Pro"/>
</dbReference>
<feature type="chain" id="PRO_5015420419" description="Type 1 fimbrial protein" evidence="5">
    <location>
        <begin position="24"/>
        <end position="179"/>
    </location>
</feature>
<accession>A0A2U2AEP1</accession>
<evidence type="ECO:0000313" key="7">
    <source>
        <dbReference type="Proteomes" id="UP000245020"/>
    </source>
</evidence>
<evidence type="ECO:0000313" key="6">
    <source>
        <dbReference type="EMBL" id="PWD81120.1"/>
    </source>
</evidence>
<comment type="subcellular location">
    <subcellularLocation>
        <location evidence="1">Fimbrium</location>
    </subcellularLocation>
</comment>
<feature type="signal peptide" evidence="5">
    <location>
        <begin position="1"/>
        <end position="23"/>
    </location>
</feature>
<keyword evidence="4" id="KW-0281">Fimbrium</keyword>
<proteinExistence type="inferred from homology"/>
<dbReference type="SUPFAM" id="SSF49401">
    <property type="entry name" value="Bacterial adhesins"/>
    <property type="match status" value="1"/>
</dbReference>
<name>A0A2U2AEP1_9GAMM</name>
<dbReference type="OrthoDB" id="6466381at2"/>